<gene>
    <name evidence="3" type="ORF">ACJ72_07603</name>
</gene>
<dbReference type="InterPro" id="IPR039251">
    <property type="entry name" value="OXLD1"/>
</dbReference>
<evidence type="ECO:0000259" key="2">
    <source>
        <dbReference type="Pfam" id="PF09791"/>
    </source>
</evidence>
<dbReference type="PANTHER" id="PTHR21193">
    <property type="entry name" value="OXIDOREDUCTASE-LIKE DOMAIN-CONTAINING PROTEIN 1"/>
    <property type="match status" value="1"/>
</dbReference>
<feature type="region of interest" description="Disordered" evidence="1">
    <location>
        <begin position="214"/>
        <end position="255"/>
    </location>
</feature>
<protein>
    <recommendedName>
        <fullName evidence="2">Oxidoreductase-like domain-containing protein</fullName>
    </recommendedName>
</protein>
<dbReference type="STRING" id="1658172.A0A1B7NMQ1"/>
<feature type="compositionally biased region" description="Low complexity" evidence="1">
    <location>
        <begin position="1"/>
        <end position="10"/>
    </location>
</feature>
<evidence type="ECO:0000313" key="3">
    <source>
        <dbReference type="EMBL" id="OAX78093.1"/>
    </source>
</evidence>
<feature type="region of interest" description="Disordered" evidence="1">
    <location>
        <begin position="60"/>
        <end position="102"/>
    </location>
</feature>
<dbReference type="PANTHER" id="PTHR21193:SF3">
    <property type="entry name" value="OXIDOREDUCTASE-LIKE DOMAIN-CONTAINING PROTEIN 1"/>
    <property type="match status" value="1"/>
</dbReference>
<evidence type="ECO:0000256" key="1">
    <source>
        <dbReference type="SAM" id="MobiDB-lite"/>
    </source>
</evidence>
<feature type="domain" description="Oxidoreductase-like" evidence="2">
    <location>
        <begin position="139"/>
        <end position="182"/>
    </location>
</feature>
<organism evidence="3 4">
    <name type="scientific">Emergomyces africanus</name>
    <dbReference type="NCBI Taxonomy" id="1955775"/>
    <lineage>
        <taxon>Eukaryota</taxon>
        <taxon>Fungi</taxon>
        <taxon>Dikarya</taxon>
        <taxon>Ascomycota</taxon>
        <taxon>Pezizomycotina</taxon>
        <taxon>Eurotiomycetes</taxon>
        <taxon>Eurotiomycetidae</taxon>
        <taxon>Onygenales</taxon>
        <taxon>Ajellomycetaceae</taxon>
        <taxon>Emergomyces</taxon>
    </lineage>
</organism>
<dbReference type="PRINTS" id="PR01217">
    <property type="entry name" value="PRICHEXTENSN"/>
</dbReference>
<sequence length="288" mass="32058">MEQLSLLLRQQLRRRSPPPTPARTKSSFETHPNPLEQSQQAYPLQGYYLEILANPYQRYPARRTRQCLPEEKTPPPEAQPSPPPPVDTQTTPLESTPEPTPAEKMSIVFGTRLAGPGYSGSSGRYDPGGRTPESTWHVINGVPIPPRPYEPDNCCMSGCVHCVWDDYRDEVEEWAERVKAARRKGEQKEGKRKGKGKRQKGIIVGDGEEDVDVGEMRYKPRKEVESASMSMDDDGGGSETNWDDGIGAGIGEDGDDLFSGIPVGIREFMKTEKRLKEKKRMAEAGMAG</sequence>
<feature type="compositionally biased region" description="Basic and acidic residues" evidence="1">
    <location>
        <begin position="214"/>
        <end position="225"/>
    </location>
</feature>
<feature type="compositionally biased region" description="Pro residues" evidence="1">
    <location>
        <begin position="75"/>
        <end position="86"/>
    </location>
</feature>
<accession>A0A1B7NMQ1</accession>
<feature type="region of interest" description="Disordered" evidence="1">
    <location>
        <begin position="180"/>
        <end position="200"/>
    </location>
</feature>
<reference evidence="3 4" key="1">
    <citation type="submission" date="2015-07" db="EMBL/GenBank/DDBJ databases">
        <title>Emmonsia species relationships and genome sequence.</title>
        <authorList>
            <person name="Cuomo C.A."/>
            <person name="Schwartz I.S."/>
            <person name="Kenyon C."/>
            <person name="de Hoog G.S."/>
            <person name="Govender N.P."/>
            <person name="Botha A."/>
            <person name="Moreno L."/>
            <person name="de Vries M."/>
            <person name="Munoz J.F."/>
            <person name="Stielow J.B."/>
        </authorList>
    </citation>
    <scope>NUCLEOTIDE SEQUENCE [LARGE SCALE GENOMIC DNA]</scope>
    <source>
        <strain evidence="3 4">CBS 136260</strain>
    </source>
</reference>
<feature type="region of interest" description="Disordered" evidence="1">
    <location>
        <begin position="1"/>
        <end position="42"/>
    </location>
</feature>
<keyword evidence="4" id="KW-1185">Reference proteome</keyword>
<dbReference type="Proteomes" id="UP000091918">
    <property type="component" value="Unassembled WGS sequence"/>
</dbReference>
<dbReference type="OrthoDB" id="10064411at2759"/>
<evidence type="ECO:0000313" key="4">
    <source>
        <dbReference type="Proteomes" id="UP000091918"/>
    </source>
</evidence>
<feature type="compositionally biased region" description="Basic residues" evidence="1">
    <location>
        <begin position="190"/>
        <end position="200"/>
    </location>
</feature>
<dbReference type="EMBL" id="LGUA01001751">
    <property type="protein sequence ID" value="OAX78093.1"/>
    <property type="molecule type" value="Genomic_DNA"/>
</dbReference>
<feature type="compositionally biased region" description="Basic and acidic residues" evidence="1">
    <location>
        <begin position="180"/>
        <end position="189"/>
    </location>
</feature>
<dbReference type="AlphaFoldDB" id="A0A1B7NMQ1"/>
<name>A0A1B7NMQ1_9EURO</name>
<dbReference type="GO" id="GO:0005739">
    <property type="term" value="C:mitochondrion"/>
    <property type="evidence" value="ECO:0007669"/>
    <property type="project" value="TreeGrafter"/>
</dbReference>
<dbReference type="InterPro" id="IPR019180">
    <property type="entry name" value="Oxidoreductase-like_N"/>
</dbReference>
<proteinExistence type="predicted"/>
<comment type="caution">
    <text evidence="3">The sequence shown here is derived from an EMBL/GenBank/DDBJ whole genome shotgun (WGS) entry which is preliminary data.</text>
</comment>
<feature type="compositionally biased region" description="Low complexity" evidence="1">
    <location>
        <begin position="88"/>
        <end position="97"/>
    </location>
</feature>
<dbReference type="Pfam" id="PF09791">
    <property type="entry name" value="Oxidored-like"/>
    <property type="match status" value="1"/>
</dbReference>